<sequence>GGNIVVYWGQGGSDNSEGSLKEACKSGHYNMIVLEELITYDNGRDPDLNLGAHCVNCTSLQQEIKYCQLKLIKILLQIGQVTPTKEDTKDTTKDLSQYLDSNFFSGKSGPLGEVYLDGIDIASVPEGLNLKFDELVQALNDSATSRRIYLSASPNCVYPDYYLDKAIQTQKLDFLFVQFFYALPCIYTQGLPEDLFQAMKTWTSNVPESKIFMALPATPDLNGYIPPRVLNKEILPAVTQASNFAGVMIFDRYFDRFRKYSSKIKR</sequence>
<evidence type="ECO:0007829" key="4">
    <source>
        <dbReference type="PDB" id="4B15"/>
    </source>
</evidence>
<feature type="disulfide bond" evidence="4 5">
    <location>
        <begin position="24"/>
        <end position="67"/>
    </location>
</feature>
<dbReference type="SUPFAM" id="SSF51445">
    <property type="entry name" value="(Trans)glycosidases"/>
    <property type="match status" value="1"/>
</dbReference>
<dbReference type="AlphaFoldDB" id="S4S1V9"/>
<evidence type="ECO:0007829" key="5">
    <source>
        <dbReference type="PDB" id="4B16"/>
    </source>
</evidence>
<dbReference type="GO" id="GO:0005576">
    <property type="term" value="C:extracellular region"/>
    <property type="evidence" value="ECO:0007669"/>
    <property type="project" value="TreeGrafter"/>
</dbReference>
<feature type="disulfide bond" evidence="4 5">
    <location>
        <begin position="54"/>
        <end position="57"/>
    </location>
</feature>
<organism evidence="2">
    <name type="scientific">Tamarindus indica</name>
    <name type="common">Tamarind</name>
    <dbReference type="NCBI Taxonomy" id="58860"/>
    <lineage>
        <taxon>Eukaryota</taxon>
        <taxon>Viridiplantae</taxon>
        <taxon>Streptophyta</taxon>
        <taxon>Embryophyta</taxon>
        <taxon>Tracheophyta</taxon>
        <taxon>Spermatophyta</taxon>
        <taxon>Magnoliopsida</taxon>
        <taxon>eudicotyledons</taxon>
        <taxon>Gunneridae</taxon>
        <taxon>Pentapetalae</taxon>
        <taxon>rosids</taxon>
        <taxon>fabids</taxon>
        <taxon>Fabales</taxon>
        <taxon>Fabaceae</taxon>
        <taxon>Detarioideae</taxon>
        <taxon>Amherstieae</taxon>
        <taxon>Tamarindus</taxon>
    </lineage>
</organism>
<evidence type="ECO:0000313" key="3">
    <source>
        <dbReference type="PDB" id="4B16"/>
    </source>
</evidence>
<keyword evidence="4 5" id="KW-0002">3D-structure</keyword>
<dbReference type="InterPro" id="IPR050542">
    <property type="entry name" value="Glycosyl_Hydrlase18_Chitinase"/>
</dbReference>
<dbReference type="GO" id="GO:0005975">
    <property type="term" value="P:carbohydrate metabolic process"/>
    <property type="evidence" value="ECO:0007669"/>
    <property type="project" value="InterPro"/>
</dbReference>
<evidence type="ECO:0000313" key="2">
    <source>
        <dbReference type="PDB" id="4B15"/>
    </source>
</evidence>
<dbReference type="GO" id="GO:0004568">
    <property type="term" value="F:chitinase activity"/>
    <property type="evidence" value="ECO:0007669"/>
    <property type="project" value="TreeGrafter"/>
</dbReference>
<dbReference type="PDB" id="4B16">
    <property type="method" value="X-ray"/>
    <property type="resolution" value="1.61 A"/>
    <property type="chains" value="A=1-266"/>
</dbReference>
<feature type="binding site" evidence="5">
    <location>
        <position position="146"/>
    </location>
    <ligand>
        <name>N-acetyl-D-glucosamine</name>
        <dbReference type="ChEBI" id="CHEBI:506227"/>
    </ligand>
</feature>
<dbReference type="InterPro" id="IPR017853">
    <property type="entry name" value="GH"/>
</dbReference>
<dbReference type="Gene3D" id="3.20.20.80">
    <property type="entry name" value="Glycosidases"/>
    <property type="match status" value="1"/>
</dbReference>
<dbReference type="SMR" id="S4S1V9"/>
<dbReference type="PDBsum" id="4B16"/>
<dbReference type="PANTHER" id="PTHR45708:SF31">
    <property type="entry name" value="III ACIDIC ENDOCHITINASE, PUTATIVE-RELATED"/>
    <property type="match status" value="1"/>
</dbReference>
<feature type="domain" description="GH18" evidence="1">
    <location>
        <begin position="2"/>
        <end position="266"/>
    </location>
</feature>
<protein>
    <submittedName>
        <fullName evidence="2 3">Chitinase like lectin</fullName>
    </submittedName>
</protein>
<name>S4S1V9_TAMIN</name>
<reference evidence="4 5" key="1">
    <citation type="journal article" date="2013" name="PLoS ONE">
        <title>Structural investigation of a novel N-acetyl glucosamine binding chi-lectin which reveals evolutionary relationship with class III chitinases.</title>
        <authorList>
            <person name="Patil D.N."/>
            <person name="Datta M."/>
            <person name="Dev A."/>
            <person name="Dhindwal S."/>
            <person name="Singh N."/>
            <person name="Dasauni P."/>
            <person name="Kundu S."/>
            <person name="Sharma A.K."/>
            <person name="Tomar S."/>
            <person name="Kumar P."/>
        </authorList>
    </citation>
    <scope>X-RAY CRYSTALLOGRAPHY (1.49 ANGSTROMS)</scope>
    <scope>GLYCOSYLATION AT ASN-140</scope>
    <scope>DISULFIDE BONDS</scope>
</reference>
<dbReference type="PDBsum" id="4B15"/>
<dbReference type="InterPro" id="IPR001223">
    <property type="entry name" value="Glyco_hydro18_cat"/>
</dbReference>
<feature type="disulfide bond" evidence="4 5">
    <location>
        <begin position="156"/>
        <end position="185"/>
    </location>
</feature>
<feature type="binding site" evidence="5">
    <location>
        <position position="113"/>
    </location>
    <ligand>
        <name>N-acetyl-D-glucosamine</name>
        <dbReference type="ChEBI" id="CHEBI:506227"/>
    </ligand>
</feature>
<dbReference type="PANTHER" id="PTHR45708">
    <property type="entry name" value="ENDOCHITINASE"/>
    <property type="match status" value="1"/>
</dbReference>
<dbReference type="PROSITE" id="PS51910">
    <property type="entry name" value="GH18_2"/>
    <property type="match status" value="1"/>
</dbReference>
<proteinExistence type="evidence at protein level"/>
<dbReference type="PDB" id="4B15">
    <property type="method" value="X-ray"/>
    <property type="resolution" value="1.49 A"/>
    <property type="chains" value="A=1-266"/>
</dbReference>
<evidence type="ECO:0000259" key="1">
    <source>
        <dbReference type="PROSITE" id="PS51910"/>
    </source>
</evidence>
<accession>S4S1V9</accession>